<feature type="region of interest" description="Disordered" evidence="2">
    <location>
        <begin position="887"/>
        <end position="945"/>
    </location>
</feature>
<feature type="compositionally biased region" description="Pro residues" evidence="2">
    <location>
        <begin position="666"/>
        <end position="689"/>
    </location>
</feature>
<keyword evidence="3" id="KW-0732">Signal</keyword>
<evidence type="ECO:0000256" key="3">
    <source>
        <dbReference type="SAM" id="SignalP"/>
    </source>
</evidence>
<accession>A0A3B3BKP8</accession>
<evidence type="ECO:0000256" key="2">
    <source>
        <dbReference type="SAM" id="MobiDB-lite"/>
    </source>
</evidence>
<dbReference type="AlphaFoldDB" id="A0A3B3BKP8"/>
<dbReference type="KEGG" id="oml:112147755"/>
<keyword evidence="5" id="KW-1185">Reference proteome</keyword>
<dbReference type="PaxDb" id="30732-ENSOMEP00000005682"/>
<feature type="region of interest" description="Disordered" evidence="2">
    <location>
        <begin position="416"/>
        <end position="462"/>
    </location>
</feature>
<reference evidence="4" key="2">
    <citation type="submission" date="2025-09" db="UniProtKB">
        <authorList>
            <consortium name="Ensembl"/>
        </authorList>
    </citation>
    <scope>IDENTIFICATION</scope>
</reference>
<organism evidence="4 5">
    <name type="scientific">Oryzias melastigma</name>
    <name type="common">Marine medaka</name>
    <dbReference type="NCBI Taxonomy" id="30732"/>
    <lineage>
        <taxon>Eukaryota</taxon>
        <taxon>Metazoa</taxon>
        <taxon>Chordata</taxon>
        <taxon>Craniata</taxon>
        <taxon>Vertebrata</taxon>
        <taxon>Euteleostomi</taxon>
        <taxon>Actinopterygii</taxon>
        <taxon>Neopterygii</taxon>
        <taxon>Teleostei</taxon>
        <taxon>Neoteleostei</taxon>
        <taxon>Acanthomorphata</taxon>
        <taxon>Ovalentaria</taxon>
        <taxon>Atherinomorphae</taxon>
        <taxon>Beloniformes</taxon>
        <taxon>Adrianichthyidae</taxon>
        <taxon>Oryziinae</taxon>
        <taxon>Oryzias</taxon>
    </lineage>
</organism>
<feature type="coiled-coil region" evidence="1">
    <location>
        <begin position="36"/>
        <end position="85"/>
    </location>
</feature>
<dbReference type="GeneID" id="112147755"/>
<reference evidence="4" key="1">
    <citation type="submission" date="2025-08" db="UniProtKB">
        <authorList>
            <consortium name="Ensembl"/>
        </authorList>
    </citation>
    <scope>IDENTIFICATION</scope>
</reference>
<feature type="region of interest" description="Disordered" evidence="2">
    <location>
        <begin position="649"/>
        <end position="693"/>
    </location>
</feature>
<evidence type="ECO:0000256" key="1">
    <source>
        <dbReference type="SAM" id="Coils"/>
    </source>
</evidence>
<feature type="chain" id="PRO_5017200811" evidence="3">
    <location>
        <begin position="28"/>
        <end position="1260"/>
    </location>
</feature>
<protein>
    <submittedName>
        <fullName evidence="4">Uncharacterized LOC112147755</fullName>
    </submittedName>
</protein>
<dbReference type="Proteomes" id="UP000261560">
    <property type="component" value="Unplaced"/>
</dbReference>
<keyword evidence="1" id="KW-0175">Coiled coil</keyword>
<feature type="region of interest" description="Disordered" evidence="2">
    <location>
        <begin position="1220"/>
        <end position="1260"/>
    </location>
</feature>
<name>A0A3B3BKP8_ORYME</name>
<evidence type="ECO:0000313" key="5">
    <source>
        <dbReference type="Proteomes" id="UP000261560"/>
    </source>
</evidence>
<evidence type="ECO:0000313" key="4">
    <source>
        <dbReference type="Ensembl" id="ENSOMEP00000005682.1"/>
    </source>
</evidence>
<proteinExistence type="predicted"/>
<dbReference type="OrthoDB" id="8956920at2759"/>
<dbReference type="RefSeq" id="XP_024130105.1">
    <property type="nucleotide sequence ID" value="XM_024274337.2"/>
</dbReference>
<feature type="compositionally biased region" description="Low complexity" evidence="2">
    <location>
        <begin position="447"/>
        <end position="461"/>
    </location>
</feature>
<dbReference type="GeneTree" id="ENSGT00940000173998"/>
<feature type="signal peptide" evidence="3">
    <location>
        <begin position="1"/>
        <end position="27"/>
    </location>
</feature>
<feature type="compositionally biased region" description="Polar residues" evidence="2">
    <location>
        <begin position="892"/>
        <end position="921"/>
    </location>
</feature>
<sequence length="1260" mass="139914">MACRDSGGSIILLCLGLLAFVTSLCHCTSLTRLKALDESNEKSTQTQSEAEKSRQQHGRLLIGLKSQLDAKLSETNSTMDVLEDDADYQADMGWWQIKQLGEGMQQEPLGIERLLRMEPKVECTGDSMKLLVQGATSTPATLLFVDRGSGLSPLSLSKLPSSCGYTFRSTRRDLVLVAPYNGCFVSIEEDSYVLPLRWCGLQVRMSCPLMQHMSMNPPMVTCHSGGMVVTTEGTSSASKIRVNVNGEWEPLLQATKRCMFSIVEHPDGVVISIRYAPCIVLKDGLYKLELATDQESTISCPSLYMAQPGPTRSPATDPLQRPAAPPDQVIQQIPGFSQDAQNLNMPNQKPKEMPYPHFPYYNFYQSFLYPHLTSPESPPGVQPQAPTLPPVIQATKSPHPLPFYPQSNLNVMPTRRQSVTKPPNKDQLHQAHIGLPPVYPQKPTRPPSSQQKFQPKPSHPFLYHPHHPSFHVPHLQPMDPKKVPKKPWPTYPGTHVKPQAEYQPFYYYYPQQKPGVKPVSQPSQPGAPPFYPFHLYNQSKPDPSLGQMYQYFNMYGKQDPTSKPSDMSKPLQSQIPAGHMYQMFYPYNQTKPGIPYGQMYPPFTPYNLYSQQKPASKPSGTSYPQTPHGQFNHLYYPYYVYNQQKTIPTAVPQAPPPKPSQAQQPPRLPPKPAVQPPSKPSAPQKPQPGAPDLENQQMCLYSQLVDASQQLNMPVGAPGSVTEVGQGQVLGPCQPLKMPVYGTSGGALVEKPLPGAKPVQGPMFYPYNLFYPMQSQHATLSPTTNVQQQVIMSLGDQKRPISSGQTIAVPPQDPQLSGQFLQPAYCSQFCPYGYSNCCPQIAFHQHLHIAPTGLDKDAPWFYPGLPLMSLMAFTEFNNGLEAAPVSEKVTEGATSQNMPSSNFAQAVPQSLPKTDVKQSQLHPPDGNPTAQPGSGPSKAKNELPFDPLLGESMHPFWTYLSQNMGGLNLQSPSVGQYNDPSGFWSVDKPVMQYPPHQVSLPKQKQSQYSVGSDPSSPGFMPYIHPSLLTAKELQSLNKRTTEQKHYLHDSQREIERFFSPHYMPQDAPVPNQNSSVQMNYSQAKLFEIFSKNFTKHEQTLNSQPQSFVLLQHGPPGRKPSGLNEPVSYRETDFGEKLGAEGNLDGATLNQEPLHESIQEFEGIPDPLIGNVNLMPRLDEPGFELSFSATEDPLQEHSSPEQSPSVPFLKPDDLWKSLRLPGSSQMFPPHLPGNLFQFGPAAEHPTTGMNKPPHAEQEKTR</sequence>
<dbReference type="STRING" id="30732.ENSOMEP00000005682"/>
<dbReference type="Ensembl" id="ENSOMET00000007071.1">
    <property type="protein sequence ID" value="ENSOMEP00000005682.1"/>
    <property type="gene ID" value="ENSOMEG00000006690.1"/>
</dbReference>
<feature type="compositionally biased region" description="Pro residues" evidence="2">
    <location>
        <begin position="437"/>
        <end position="446"/>
    </location>
</feature>